<dbReference type="EMBL" id="JBFMKM010000009">
    <property type="protein sequence ID" value="KAL1303849.1"/>
    <property type="molecule type" value="Genomic_DNA"/>
</dbReference>
<dbReference type="PANTHER" id="PTHR11645:SF0">
    <property type="entry name" value="PYRROLINE-5-CARBOXYLATE REDUCTASE 3"/>
    <property type="match status" value="1"/>
</dbReference>
<keyword evidence="2 4" id="KW-0521">NADP</keyword>
<accession>A0ABR3PCI2</accession>
<dbReference type="Gene3D" id="1.10.3730.10">
    <property type="entry name" value="ProC C-terminal domain-like"/>
    <property type="match status" value="1"/>
</dbReference>
<dbReference type="RefSeq" id="XP_069200124.1">
    <property type="nucleotide sequence ID" value="XM_069342579.1"/>
</dbReference>
<evidence type="ECO:0000313" key="9">
    <source>
        <dbReference type="Proteomes" id="UP001562354"/>
    </source>
</evidence>
<name>A0ABR3PCI2_9PEZI</name>
<dbReference type="PANTHER" id="PTHR11645">
    <property type="entry name" value="PYRROLINE-5-CARBOXYLATE REDUCTASE"/>
    <property type="match status" value="1"/>
</dbReference>
<keyword evidence="5" id="KW-0812">Transmembrane</keyword>
<feature type="transmembrane region" description="Helical" evidence="5">
    <location>
        <begin position="12"/>
        <end position="29"/>
    </location>
</feature>
<keyword evidence="9" id="KW-1185">Reference proteome</keyword>
<dbReference type="SUPFAM" id="SSF51735">
    <property type="entry name" value="NAD(P)-binding Rossmann-fold domains"/>
    <property type="match status" value="1"/>
</dbReference>
<comment type="caution">
    <text evidence="8">The sequence shown here is derived from an EMBL/GenBank/DDBJ whole genome shotgun (WGS) entry which is preliminary data.</text>
</comment>
<dbReference type="Proteomes" id="UP001562354">
    <property type="component" value="Unassembled WGS sequence"/>
</dbReference>
<keyword evidence="5" id="KW-0472">Membrane</keyword>
<evidence type="ECO:0000256" key="3">
    <source>
        <dbReference type="ARBA" id="ARBA00023002"/>
    </source>
</evidence>
<reference evidence="8 9" key="1">
    <citation type="submission" date="2024-07" db="EMBL/GenBank/DDBJ databases">
        <title>Draft sequence of the Neodothiora populina.</title>
        <authorList>
            <person name="Drown D.D."/>
            <person name="Schuette U.S."/>
            <person name="Buechlein A.B."/>
            <person name="Rusch D.R."/>
            <person name="Winton L.W."/>
            <person name="Adams G.A."/>
        </authorList>
    </citation>
    <scope>NUCLEOTIDE SEQUENCE [LARGE SCALE GENOMIC DNA]</scope>
    <source>
        <strain evidence="8 9">CPC 39397</strain>
    </source>
</reference>
<feature type="domain" description="Pyrroline-5-carboxylate reductase dimerisation" evidence="7">
    <location>
        <begin position="205"/>
        <end position="302"/>
    </location>
</feature>
<dbReference type="InterPro" id="IPR036291">
    <property type="entry name" value="NAD(P)-bd_dom_sf"/>
</dbReference>
<keyword evidence="4" id="KW-0028">Amino-acid biosynthesis</keyword>
<evidence type="ECO:0000259" key="7">
    <source>
        <dbReference type="Pfam" id="PF14748"/>
    </source>
</evidence>
<feature type="domain" description="Pyrroline-5-carboxylate reductase catalytic N-terminal" evidence="6">
    <location>
        <begin position="12"/>
        <end position="130"/>
    </location>
</feature>
<dbReference type="PROSITE" id="PS51257">
    <property type="entry name" value="PROKAR_LIPOPROTEIN"/>
    <property type="match status" value="1"/>
</dbReference>
<proteinExistence type="inferred from homology"/>
<protein>
    <recommendedName>
        <fullName evidence="4">Pyrroline-5-carboxylate reductase</fullName>
        <ecNumber evidence="4">1.5.1.2</ecNumber>
    </recommendedName>
</protein>
<dbReference type="EC" id="1.5.1.2" evidence="4"/>
<comment type="pathway">
    <text evidence="4">Amino-acid biosynthesis; L-proline biosynthesis; L-proline from L-glutamate 5-semialdehyde: step 1/1.</text>
</comment>
<organism evidence="8 9">
    <name type="scientific">Neodothiora populina</name>
    <dbReference type="NCBI Taxonomy" id="2781224"/>
    <lineage>
        <taxon>Eukaryota</taxon>
        <taxon>Fungi</taxon>
        <taxon>Dikarya</taxon>
        <taxon>Ascomycota</taxon>
        <taxon>Pezizomycotina</taxon>
        <taxon>Dothideomycetes</taxon>
        <taxon>Dothideomycetidae</taxon>
        <taxon>Dothideales</taxon>
        <taxon>Dothioraceae</taxon>
        <taxon>Neodothiora</taxon>
    </lineage>
</organism>
<dbReference type="Pfam" id="PF14748">
    <property type="entry name" value="P5CR_dimer"/>
    <property type="match status" value="1"/>
</dbReference>
<dbReference type="InterPro" id="IPR053790">
    <property type="entry name" value="P5CR-like_CS"/>
</dbReference>
<dbReference type="PROSITE" id="PS00521">
    <property type="entry name" value="P5CR"/>
    <property type="match status" value="1"/>
</dbReference>
<evidence type="ECO:0000256" key="2">
    <source>
        <dbReference type="ARBA" id="ARBA00022857"/>
    </source>
</evidence>
<dbReference type="InterPro" id="IPR000304">
    <property type="entry name" value="Pyrroline-COOH_reductase"/>
</dbReference>
<keyword evidence="5" id="KW-1133">Transmembrane helix</keyword>
<evidence type="ECO:0000256" key="5">
    <source>
        <dbReference type="SAM" id="Phobius"/>
    </source>
</evidence>
<dbReference type="SUPFAM" id="SSF48179">
    <property type="entry name" value="6-phosphogluconate dehydrogenase C-terminal domain-like"/>
    <property type="match status" value="1"/>
</dbReference>
<dbReference type="GeneID" id="95974008"/>
<evidence type="ECO:0000256" key="1">
    <source>
        <dbReference type="ARBA" id="ARBA00005525"/>
    </source>
</evidence>
<dbReference type="HAMAP" id="MF_01925">
    <property type="entry name" value="P5C_reductase"/>
    <property type="match status" value="1"/>
</dbReference>
<comment type="similarity">
    <text evidence="1 4">Belongs to the pyrroline-5-carboxylate reductase family.</text>
</comment>
<dbReference type="Pfam" id="PF03807">
    <property type="entry name" value="F420_oxidored"/>
    <property type="match status" value="1"/>
</dbReference>
<gene>
    <name evidence="8" type="ORF">AAFC00_000305</name>
</gene>
<dbReference type="Gene3D" id="3.40.50.720">
    <property type="entry name" value="NAD(P)-binding Rossmann-like Domain"/>
    <property type="match status" value="1"/>
</dbReference>
<evidence type="ECO:0000256" key="4">
    <source>
        <dbReference type="RuleBase" id="RU003903"/>
    </source>
</evidence>
<evidence type="ECO:0000313" key="8">
    <source>
        <dbReference type="EMBL" id="KAL1303849.1"/>
    </source>
</evidence>
<comment type="catalytic activity">
    <reaction evidence="4">
        <text>L-proline + NADP(+) = (S)-1-pyrroline-5-carboxylate + NADPH + 2 H(+)</text>
        <dbReference type="Rhea" id="RHEA:14109"/>
        <dbReference type="ChEBI" id="CHEBI:15378"/>
        <dbReference type="ChEBI" id="CHEBI:17388"/>
        <dbReference type="ChEBI" id="CHEBI:57783"/>
        <dbReference type="ChEBI" id="CHEBI:58349"/>
        <dbReference type="ChEBI" id="CHEBI:60039"/>
        <dbReference type="EC" id="1.5.1.2"/>
    </reaction>
</comment>
<dbReference type="InterPro" id="IPR028939">
    <property type="entry name" value="P5C_Rdtase_cat_N"/>
</dbReference>
<dbReference type="NCBIfam" id="TIGR00112">
    <property type="entry name" value="proC"/>
    <property type="match status" value="1"/>
</dbReference>
<dbReference type="InterPro" id="IPR008927">
    <property type="entry name" value="6-PGluconate_DH-like_C_sf"/>
</dbReference>
<keyword evidence="4" id="KW-0641">Proline biosynthesis</keyword>
<evidence type="ECO:0000259" key="6">
    <source>
        <dbReference type="Pfam" id="PF03807"/>
    </source>
</evidence>
<dbReference type="PIRSF" id="PIRSF000193">
    <property type="entry name" value="Pyrrol-5-carb_rd"/>
    <property type="match status" value="1"/>
</dbReference>
<dbReference type="InterPro" id="IPR029036">
    <property type="entry name" value="P5CR_dimer"/>
</dbReference>
<keyword evidence="3 4" id="KW-0560">Oxidoreductase</keyword>
<sequence length="318" mass="33273">MAQEKKGNGLTLTVLGCGTMGIAILSGIMDSLQNPTSTEDQSTLPARLPTTFNACVRSDRTSQRIKSELSAYTSSDKLTLNVRQNDNVSACEEADVILLACKPFYVKDVLSAPGIREAIAGKLVVSILAGVTEEAIEKILYPALSHDDARKQITVVRTMPNTCSKVRESMTVIATPVPAVSEEDSKLVKWMMTCIGAVAELPAANIDAATSLCGSGPAFVALMIEALADGGVAMGIPRYEANLMATQMVRGTTGLIQGGEHPAILREKVSTPGGCTIGGLLVLEEGGVRGVVSRAVREATVVASLLGSGQKGVNGTRR</sequence>